<reference evidence="2 3" key="1">
    <citation type="submission" date="2019-09" db="EMBL/GenBank/DDBJ databases">
        <title>A chromosome-level genome assembly of the Chinese tupelo Nyssa sinensis.</title>
        <authorList>
            <person name="Yang X."/>
            <person name="Kang M."/>
            <person name="Yang Y."/>
            <person name="Xiong H."/>
            <person name="Wang M."/>
            <person name="Zhang Z."/>
            <person name="Wang Z."/>
            <person name="Wu H."/>
            <person name="Ma T."/>
            <person name="Liu J."/>
            <person name="Xi Z."/>
        </authorList>
    </citation>
    <scope>NUCLEOTIDE SEQUENCE [LARGE SCALE GENOMIC DNA]</scope>
    <source>
        <strain evidence="2">J267</strain>
        <tissue evidence="2">Leaf</tissue>
    </source>
</reference>
<organism evidence="2 3">
    <name type="scientific">Nyssa sinensis</name>
    <dbReference type="NCBI Taxonomy" id="561372"/>
    <lineage>
        <taxon>Eukaryota</taxon>
        <taxon>Viridiplantae</taxon>
        <taxon>Streptophyta</taxon>
        <taxon>Embryophyta</taxon>
        <taxon>Tracheophyta</taxon>
        <taxon>Spermatophyta</taxon>
        <taxon>Magnoliopsida</taxon>
        <taxon>eudicotyledons</taxon>
        <taxon>Gunneridae</taxon>
        <taxon>Pentapetalae</taxon>
        <taxon>asterids</taxon>
        <taxon>Cornales</taxon>
        <taxon>Nyssaceae</taxon>
        <taxon>Nyssa</taxon>
    </lineage>
</organism>
<protein>
    <recommendedName>
        <fullName evidence="1">GIL1/IRKI C-terminal domain-containing protein</fullName>
    </recommendedName>
</protein>
<dbReference type="AlphaFoldDB" id="A0A5J4ZHL7"/>
<proteinExistence type="predicted"/>
<dbReference type="Pfam" id="PF24994">
    <property type="entry name" value="GIL1_IRKI_C"/>
    <property type="match status" value="1"/>
</dbReference>
<evidence type="ECO:0000313" key="2">
    <source>
        <dbReference type="EMBL" id="KAA8517002.1"/>
    </source>
</evidence>
<dbReference type="PANTHER" id="PTHR31161">
    <property type="entry name" value="PROTEIN GRAVITROPIC IN THE LIGHT 1"/>
    <property type="match status" value="1"/>
</dbReference>
<dbReference type="OrthoDB" id="678887at2759"/>
<name>A0A5J4ZHL7_9ASTE</name>
<dbReference type="InterPro" id="IPR040225">
    <property type="entry name" value="GIL1-like"/>
</dbReference>
<dbReference type="GO" id="GO:0009959">
    <property type="term" value="P:negative gravitropism"/>
    <property type="evidence" value="ECO:0007669"/>
    <property type="project" value="InterPro"/>
</dbReference>
<dbReference type="Proteomes" id="UP000325577">
    <property type="component" value="Linkage Group LG8"/>
</dbReference>
<dbReference type="InterPro" id="IPR056813">
    <property type="entry name" value="GIL1_IRKI_C"/>
</dbReference>
<accession>A0A5J4ZHL7</accession>
<evidence type="ECO:0000313" key="3">
    <source>
        <dbReference type="Proteomes" id="UP000325577"/>
    </source>
</evidence>
<gene>
    <name evidence="2" type="ORF">F0562_017180</name>
</gene>
<dbReference type="GO" id="GO:0009639">
    <property type="term" value="P:response to red or far red light"/>
    <property type="evidence" value="ECO:0007669"/>
    <property type="project" value="InterPro"/>
</dbReference>
<feature type="domain" description="GIL1/IRKI C-terminal" evidence="1">
    <location>
        <begin position="182"/>
        <end position="233"/>
    </location>
</feature>
<sequence length="242" mass="27041">MGFKGKFGGKSNSIGGGKEQNSDIAAAVGYMEAPSGGGPTGSSIMRANHAKYALESYMNCKIFQGFDHETFYMDNGFSSLLHLDQSCRDCFTQYRVMKAMDTIELLGILPTSDFGKFCSKKYLSIVHPNIEESLFGDSEQRRQVLAGNHPKSRFYGEFLELAKEVWLLHLLAFSLDPPPSRFEASKGAQFQPQYMESVARFFVGWEAVDQMVGFQVGPGFKLGKGRVMKARVYLVQDMSNHY</sequence>
<keyword evidence="3" id="KW-1185">Reference proteome</keyword>
<dbReference type="EMBL" id="CM018051">
    <property type="protein sequence ID" value="KAA8517002.1"/>
    <property type="molecule type" value="Genomic_DNA"/>
</dbReference>
<evidence type="ECO:0000259" key="1">
    <source>
        <dbReference type="Pfam" id="PF24994"/>
    </source>
</evidence>